<sequence>MIKLITMSKKDDIDNLIVLNAIKEISQDKLIDLLYSEKFNDIFQQHAILRRMLPKSELLSDSLSLTQRWFDSLVENILPNTYPSLLSQSIRLMIIPFDENLNLNPDKSVEVNSYYIQNLDISLMTNGFNGTIEFVYPYQSEYSSKLMEIFTQGLPFQVEIYIKQEFFIEDDEKVFIEKNGDLSNQEIKFIAYAGNHQTKETLIRSPRFDNDDFSLVNFDGLYKIDFCDSMSFFWKQLNPVSIYSGESYRNIFEDQNTPFDKLVKLNFDTSSDDALKQKLAFICMNCDCNASIDGFYGYFNYILQSYNLILIYDYMTNEYLITSSLKDLVSNAKPVKSIFLADKQKIQEIKHIHKKPFIGNKSIINTNLNCTDKQQIEISEIGDLPKTIKLFKQDTVTEHDLSVLFNLKKNNYETKIQNTFASNNVGLEINSKSIPCSFSILPLQNSLCFSSNEWGLIFDKKDKNMVLHKAELKFEKTPLYTKNNKRHPLAYEDKQQGNIVEEKISFEFENNALKNSELPLMFNCNSKLYLYNDELWPEYNKYQKPKPLYVCGEIFTTKSDDENSTYTSELFNYSSDSSTSIAANDNYSSSSKNYCLDPNATSRPRYQVRVSPYLWTKLTPNTKQLVPADMTLSSYSNLLFYFKSGTKVELCLFEEYANITKIKNYLVPEDMFVSGDKEQHQAIVFENRKEQNTVIQNSYKLGDKTSSFKIIHSPNDSGSPSSLEIDNTSFKISVDCKK</sequence>
<gene>
    <name evidence="1" type="ordered locus">FTN_0041</name>
</gene>
<dbReference type="EMBL" id="CP000439">
    <property type="protein sequence ID" value="ABK88952.1"/>
    <property type="molecule type" value="Genomic_DNA"/>
</dbReference>
<accession>A0Q3Y7</accession>
<proteinExistence type="predicted"/>
<evidence type="ECO:0000313" key="1">
    <source>
        <dbReference type="EMBL" id="ABK88952.1"/>
    </source>
</evidence>
<organism evidence="1 2">
    <name type="scientific">Francisella tularensis subsp. novicida (strain ATCC 15482 / CCUG 33449 / U112)</name>
    <dbReference type="NCBI Taxonomy" id="401614"/>
    <lineage>
        <taxon>Bacteria</taxon>
        <taxon>Pseudomonadati</taxon>
        <taxon>Pseudomonadota</taxon>
        <taxon>Gammaproteobacteria</taxon>
        <taxon>Thiotrichales</taxon>
        <taxon>Francisellaceae</taxon>
        <taxon>Francisella</taxon>
    </lineage>
</organism>
<reference evidence="2" key="1">
    <citation type="journal article" date="2007" name="Genome Biol.">
        <title>Comparison of Francisella tularensis genomes reveals evolutionary events associated with the emergence of human pathogenic strains.</title>
        <authorList>
            <person name="Rohmer L."/>
            <person name="Fong C."/>
            <person name="Abmayr S."/>
            <person name="Wasnick M."/>
            <person name="Larson Freeman T.J."/>
            <person name="Radey M."/>
            <person name="Guina T."/>
            <person name="Svensson K."/>
            <person name="Hayden H.S."/>
            <person name="Jacobs M."/>
            <person name="Gallagher L.A."/>
            <person name="Manoil C."/>
            <person name="Ernst R.K."/>
            <person name="Drees B."/>
            <person name="Buckley D."/>
            <person name="Haugen E."/>
            <person name="Bovee D."/>
            <person name="Zhou Y."/>
            <person name="Chang J."/>
            <person name="Levy R."/>
            <person name="Lim R."/>
            <person name="Gillett W."/>
            <person name="Guenthener D."/>
            <person name="Kang A."/>
            <person name="Shaffer S.A."/>
            <person name="Taylor G."/>
            <person name="Chen J."/>
            <person name="Gallis B."/>
            <person name="D'Argenio D.A."/>
            <person name="Forsman M."/>
            <person name="Olson M.V."/>
            <person name="Goodlett D.R."/>
            <person name="Kaul R."/>
            <person name="Miller S.I."/>
            <person name="Brittnacher M.J."/>
        </authorList>
    </citation>
    <scope>NUCLEOTIDE SEQUENCE [LARGE SCALE GENOMIC DNA]</scope>
    <source>
        <strain evidence="2">U112</strain>
    </source>
</reference>
<dbReference type="Proteomes" id="UP000000762">
    <property type="component" value="Chromosome"/>
</dbReference>
<protein>
    <submittedName>
        <fullName evidence="1">Uncharacterized protein</fullName>
    </submittedName>
</protein>
<keyword evidence="2" id="KW-1185">Reference proteome</keyword>
<dbReference type="AlphaFoldDB" id="A0Q3Y7"/>
<dbReference type="KEGG" id="ftn:FTN_0041"/>
<name>A0Q3Y7_FRATN</name>
<evidence type="ECO:0000313" key="2">
    <source>
        <dbReference type="Proteomes" id="UP000000762"/>
    </source>
</evidence>